<name>A0A397T7R9_9GLOM</name>
<gene>
    <name evidence="1" type="ORF">C1645_822474</name>
</gene>
<reference evidence="1 2" key="1">
    <citation type="submission" date="2018-06" db="EMBL/GenBank/DDBJ databases">
        <title>Comparative genomics reveals the genomic features of Rhizophagus irregularis, R. cerebriforme, R. diaphanum and Gigaspora rosea, and their symbiotic lifestyle signature.</title>
        <authorList>
            <person name="Morin E."/>
            <person name="San Clemente H."/>
            <person name="Chen E.C.H."/>
            <person name="De La Providencia I."/>
            <person name="Hainaut M."/>
            <person name="Kuo A."/>
            <person name="Kohler A."/>
            <person name="Murat C."/>
            <person name="Tang N."/>
            <person name="Roy S."/>
            <person name="Loubradou J."/>
            <person name="Henrissat B."/>
            <person name="Grigoriev I.V."/>
            <person name="Corradi N."/>
            <person name="Roux C."/>
            <person name="Martin F.M."/>
        </authorList>
    </citation>
    <scope>NUCLEOTIDE SEQUENCE [LARGE SCALE GENOMIC DNA]</scope>
    <source>
        <strain evidence="1 2">DAOM 227022</strain>
    </source>
</reference>
<organism evidence="1 2">
    <name type="scientific">Glomus cerebriforme</name>
    <dbReference type="NCBI Taxonomy" id="658196"/>
    <lineage>
        <taxon>Eukaryota</taxon>
        <taxon>Fungi</taxon>
        <taxon>Fungi incertae sedis</taxon>
        <taxon>Mucoromycota</taxon>
        <taxon>Glomeromycotina</taxon>
        <taxon>Glomeromycetes</taxon>
        <taxon>Glomerales</taxon>
        <taxon>Glomeraceae</taxon>
        <taxon>Glomus</taxon>
    </lineage>
</organism>
<dbReference type="OrthoDB" id="2409253at2759"/>
<evidence type="ECO:0000313" key="1">
    <source>
        <dbReference type="EMBL" id="RIA91161.1"/>
    </source>
</evidence>
<evidence type="ECO:0000313" key="2">
    <source>
        <dbReference type="Proteomes" id="UP000265703"/>
    </source>
</evidence>
<proteinExistence type="predicted"/>
<accession>A0A397T7R9</accession>
<dbReference type="AlphaFoldDB" id="A0A397T7R9"/>
<dbReference type="EMBL" id="QKYT01000161">
    <property type="protein sequence ID" value="RIA91161.1"/>
    <property type="molecule type" value="Genomic_DNA"/>
</dbReference>
<protein>
    <submittedName>
        <fullName evidence="1">Uncharacterized protein</fullName>
    </submittedName>
</protein>
<sequence length="183" mass="21250">MENGELNIDLYNGQPIVYTNISDPVSKYPVNNTLQSSELCINFPIAEITYEGNLLESFLETMDNEENLHKLYGHFFARKTLIGGKLFIKNLDFATSTPSTQLDILKYHLFYVYNLAKLTLDGEELDTYEKLTIWMNNLHQKRMINIISYNNLIPISQLTCNTSLIYDLSERQLGFTNFEERLD</sequence>
<comment type="caution">
    <text evidence="1">The sequence shown here is derived from an EMBL/GenBank/DDBJ whole genome shotgun (WGS) entry which is preliminary data.</text>
</comment>
<dbReference type="Proteomes" id="UP000265703">
    <property type="component" value="Unassembled WGS sequence"/>
</dbReference>
<keyword evidence="2" id="KW-1185">Reference proteome</keyword>